<dbReference type="InterPro" id="IPR036013">
    <property type="entry name" value="Band_7/SPFH_dom_sf"/>
</dbReference>
<evidence type="ECO:0000313" key="3">
    <source>
        <dbReference type="Proteomes" id="UP000183245"/>
    </source>
</evidence>
<dbReference type="AlphaFoldDB" id="A0A1J5IGF0"/>
<dbReference type="Pfam" id="PF01145">
    <property type="entry name" value="Band_7"/>
    <property type="match status" value="1"/>
</dbReference>
<dbReference type="STRING" id="1817892.AUK40_05295"/>
<dbReference type="SUPFAM" id="SSF117892">
    <property type="entry name" value="Band 7/SPFH domain"/>
    <property type="match status" value="1"/>
</dbReference>
<dbReference type="CDD" id="cd03401">
    <property type="entry name" value="SPFH_prohibitin"/>
    <property type="match status" value="1"/>
</dbReference>
<organism evidence="2 3">
    <name type="scientific">Candidatus Wirthbacteria bacterium CG2_30_54_11</name>
    <dbReference type="NCBI Taxonomy" id="1817892"/>
    <lineage>
        <taxon>Bacteria</taxon>
        <taxon>Candidatus Wirthbacteria</taxon>
    </lineage>
</organism>
<dbReference type="EMBL" id="MNZT01000093">
    <property type="protein sequence ID" value="OIP96148.1"/>
    <property type="molecule type" value="Genomic_DNA"/>
</dbReference>
<dbReference type="Gene3D" id="3.30.479.30">
    <property type="entry name" value="Band 7 domain"/>
    <property type="match status" value="1"/>
</dbReference>
<evidence type="ECO:0000313" key="2">
    <source>
        <dbReference type="EMBL" id="OIP96148.1"/>
    </source>
</evidence>
<dbReference type="InterPro" id="IPR001107">
    <property type="entry name" value="Band_7"/>
</dbReference>
<name>A0A1J5IGF0_9BACT</name>
<comment type="caution">
    <text evidence="2">The sequence shown here is derived from an EMBL/GenBank/DDBJ whole genome shotgun (WGS) entry which is preliminary data.</text>
</comment>
<feature type="domain" description="Band 7" evidence="1">
    <location>
        <begin position="21"/>
        <end position="185"/>
    </location>
</feature>
<dbReference type="PANTHER" id="PTHR23222:SF0">
    <property type="entry name" value="PROHIBITIN 1"/>
    <property type="match status" value="1"/>
</dbReference>
<accession>A0A1J5IGF0</accession>
<dbReference type="GO" id="GO:0016020">
    <property type="term" value="C:membrane"/>
    <property type="evidence" value="ECO:0007669"/>
    <property type="project" value="InterPro"/>
</dbReference>
<protein>
    <recommendedName>
        <fullName evidence="1">Band 7 domain-containing protein</fullName>
    </recommendedName>
</protein>
<dbReference type="InterPro" id="IPR000163">
    <property type="entry name" value="Prohibitin"/>
</dbReference>
<evidence type="ECO:0000259" key="1">
    <source>
        <dbReference type="Pfam" id="PF01145"/>
    </source>
</evidence>
<proteinExistence type="predicted"/>
<dbReference type="Proteomes" id="UP000183245">
    <property type="component" value="Unassembled WGS sequence"/>
</dbReference>
<reference evidence="2" key="1">
    <citation type="journal article" date="2016" name="Environ. Microbiol.">
        <title>Genomic resolution of a cold subsurface aquifer community provides metabolic insights for novel microbes adapted to high CO concentrations.</title>
        <authorList>
            <person name="Probst A.J."/>
            <person name="Castelle C.J."/>
            <person name="Singh A."/>
            <person name="Brown C.T."/>
            <person name="Anantharaman K."/>
            <person name="Sharon I."/>
            <person name="Hug L.A."/>
            <person name="Burstein D."/>
            <person name="Emerson J.B."/>
            <person name="Thomas B.C."/>
            <person name="Banfield J.F."/>
        </authorList>
    </citation>
    <scope>NUCLEOTIDE SEQUENCE [LARGE SCALE GENOMIC DNA]</scope>
    <source>
        <strain evidence="2">CG2_30_54_11</strain>
    </source>
</reference>
<gene>
    <name evidence="2" type="ORF">AUK40_05295</name>
</gene>
<dbReference type="PANTHER" id="PTHR23222">
    <property type="entry name" value="PROHIBITIN"/>
    <property type="match status" value="1"/>
</dbReference>
<sequence length="194" mass="22001">MLEKLVTSVIIDDILGNFFISVPPGHIACVYDRGRGVLKKVHKPGLHLKIPFWQKAKLFNTQIQEYPIKKGFNVSNELLIGDRDIIALTVDDRPVAIQGTILFRINAEDASSLWENIGDDFVKKIIRPTTRSRIRMIISSYTNMDIFSKQTEVEEAMERELGPVFRQKSLILEDVLLSNISPASEEELYSANQG</sequence>